<protein>
    <submittedName>
        <fullName evidence="1">Uncharacterized protein</fullName>
    </submittedName>
</protein>
<gene>
    <name evidence="1" type="ORF">C7B65_20480</name>
</gene>
<evidence type="ECO:0000313" key="2">
    <source>
        <dbReference type="Proteomes" id="UP000238634"/>
    </source>
</evidence>
<dbReference type="AlphaFoldDB" id="A0A2T1D8L2"/>
<comment type="caution">
    <text evidence="1">The sequence shown here is derived from an EMBL/GenBank/DDBJ whole genome shotgun (WGS) entry which is preliminary data.</text>
</comment>
<organism evidence="1 2">
    <name type="scientific">Phormidesmis priestleyi ULC007</name>
    <dbReference type="NCBI Taxonomy" id="1920490"/>
    <lineage>
        <taxon>Bacteria</taxon>
        <taxon>Bacillati</taxon>
        <taxon>Cyanobacteriota</taxon>
        <taxon>Cyanophyceae</taxon>
        <taxon>Leptolyngbyales</taxon>
        <taxon>Leptolyngbyaceae</taxon>
        <taxon>Phormidesmis</taxon>
    </lineage>
</organism>
<evidence type="ECO:0000313" key="1">
    <source>
        <dbReference type="EMBL" id="PSB16840.1"/>
    </source>
</evidence>
<name>A0A2T1D8L2_9CYAN</name>
<reference evidence="1 2" key="1">
    <citation type="submission" date="2018-02" db="EMBL/GenBank/DDBJ databases">
        <authorList>
            <person name="Cohen D.B."/>
            <person name="Kent A.D."/>
        </authorList>
    </citation>
    <scope>NUCLEOTIDE SEQUENCE [LARGE SCALE GENOMIC DNA]</scope>
    <source>
        <strain evidence="1 2">ULC007</strain>
    </source>
</reference>
<keyword evidence="2" id="KW-1185">Reference proteome</keyword>
<dbReference type="EMBL" id="PVWG01000036">
    <property type="protein sequence ID" value="PSB16840.1"/>
    <property type="molecule type" value="Genomic_DNA"/>
</dbReference>
<reference evidence="1 2" key="2">
    <citation type="submission" date="2018-03" db="EMBL/GenBank/DDBJ databases">
        <title>The ancient ancestry and fast evolution of plastids.</title>
        <authorList>
            <person name="Moore K.R."/>
            <person name="Magnabosco C."/>
            <person name="Momper L."/>
            <person name="Gold D.A."/>
            <person name="Bosak T."/>
            <person name="Fournier G.P."/>
        </authorList>
    </citation>
    <scope>NUCLEOTIDE SEQUENCE [LARGE SCALE GENOMIC DNA]</scope>
    <source>
        <strain evidence="1 2">ULC007</strain>
    </source>
</reference>
<dbReference type="Proteomes" id="UP000238634">
    <property type="component" value="Unassembled WGS sequence"/>
</dbReference>
<sequence length="113" mass="12905">MGVNQVVKRFNRMSKEIYHGWHVELVPEATGYSFQCWLPSDRLAVSDRHTYPTLESARFAAQTRADLEAVRWALKHCYANYIQGNLNSDEYSTLEGLIVGVLTREKTSQLLVG</sequence>
<dbReference type="STRING" id="1920490.GCA_001895925_02094"/>
<accession>A0A2T1D8L2</accession>
<proteinExistence type="predicted"/>